<gene>
    <name evidence="5" type="ORF">McpCs1_13190</name>
</gene>
<feature type="region of interest" description="Disordered" evidence="2">
    <location>
        <begin position="608"/>
        <end position="641"/>
    </location>
</feature>
<evidence type="ECO:0000256" key="3">
    <source>
        <dbReference type="SAM" id="Phobius"/>
    </source>
</evidence>
<evidence type="ECO:0000259" key="4">
    <source>
        <dbReference type="Pfam" id="PF07581"/>
    </source>
</evidence>
<feature type="region of interest" description="Disordered" evidence="2">
    <location>
        <begin position="502"/>
        <end position="521"/>
    </location>
</feature>
<keyword evidence="3" id="KW-0812">Transmembrane</keyword>
<dbReference type="AlphaFoldDB" id="A0AAE4MGF1"/>
<comment type="subcellular location">
    <subcellularLocation>
        <location evidence="1">Cell envelope</location>
    </subcellularLocation>
</comment>
<dbReference type="InterPro" id="IPR042229">
    <property type="entry name" value="Listeria/Bacterioides_rpt_sf"/>
</dbReference>
<keyword evidence="3" id="KW-0472">Membrane</keyword>
<keyword evidence="3" id="KW-1133">Transmembrane helix</keyword>
<name>A0AAE4MGF1_9EURY</name>
<organism evidence="5 6">
    <name type="scientific">Methanorbis rubei</name>
    <dbReference type="NCBI Taxonomy" id="3028300"/>
    <lineage>
        <taxon>Archaea</taxon>
        <taxon>Methanobacteriati</taxon>
        <taxon>Methanobacteriota</taxon>
        <taxon>Stenosarchaea group</taxon>
        <taxon>Methanomicrobia</taxon>
        <taxon>Methanomicrobiales</taxon>
        <taxon>Methanocorpusculaceae</taxon>
        <taxon>Methanorbis</taxon>
    </lineage>
</organism>
<feature type="transmembrane region" description="Helical" evidence="3">
    <location>
        <begin position="647"/>
        <end position="665"/>
    </location>
</feature>
<sequence length="669" mass="70966">MCADIMRFMVRGTKSSTTERRLRHGFVLAVFVVVFCSVLITGAVSAENWTDAGNFNASWYDTYSGGDTFYIYDAASLAAFSEKVSKNSSKSDFSGKTVILMEDIDLGAYNWTAIGSNSRSFNGTFDGRYHTIKNLMNPVEYDMGLFGYTNGATIRNLAVSKISVSISRSDTTSQSAGGLVGYVVDTQIENITISDGQITSNQAWSICGSVVGVLSGNSIIENCTSSKITVGMNAGTGNNMAQYAGGFVGSVGSKSVITESAAIEVTIVSQNELNGLGGFVGYCEGQIDNCSVAGTVQGTGKVVGGFVGQERVNSKITDCYSNVEIIVPKTWGSGETNIGGFVGTTKGSTLENCYAVGKISVIGDPMTNVGGFLGQIRSDSSTVTTIRSCAVLVSSISVTQGEDNVGRFIGYVLDDNQQLTNTYGWDNLGYTDDSGTPIKGSSYNGTGVSTAEFWGKQSFFSDTLGWNFEHVWKMNSGNNNYQLPVLSWQKTPVPGDANYLNPKPPVPPVPPTSSSSSDGNMDNAFRVLFDTQGGSFVQPATGLSYGDKIGQPAVPTKDGYNFGGWYKDAACTIPWMFGEDAVSGDITLYAKWIPVSTVTLSATEKPTSEVTQIETVRPTNAPTSSSTQNTTASVTSSAEIPPTMTQAPAPVFGMLTGLFAVGIFLRRRT</sequence>
<dbReference type="Pfam" id="PF09479">
    <property type="entry name" value="Flg_new"/>
    <property type="match status" value="1"/>
</dbReference>
<dbReference type="InterPro" id="IPR011493">
    <property type="entry name" value="GLUG"/>
</dbReference>
<evidence type="ECO:0000256" key="1">
    <source>
        <dbReference type="ARBA" id="ARBA00004196"/>
    </source>
</evidence>
<dbReference type="EMBL" id="JAWDKB010000005">
    <property type="protein sequence ID" value="MDV0443934.1"/>
    <property type="molecule type" value="Genomic_DNA"/>
</dbReference>
<dbReference type="NCBIfam" id="TIGR02543">
    <property type="entry name" value="List_Bact_rpt"/>
    <property type="match status" value="1"/>
</dbReference>
<dbReference type="InterPro" id="IPR013378">
    <property type="entry name" value="InlB-like_B-rpt"/>
</dbReference>
<protein>
    <recommendedName>
        <fullName evidence="4">GLUG domain-containing protein</fullName>
    </recommendedName>
</protein>
<feature type="compositionally biased region" description="Pro residues" evidence="2">
    <location>
        <begin position="502"/>
        <end position="511"/>
    </location>
</feature>
<feature type="domain" description="GLUG" evidence="4">
    <location>
        <begin position="334"/>
        <end position="360"/>
    </location>
</feature>
<comment type="caution">
    <text evidence="5">The sequence shown here is derived from an EMBL/GenBank/DDBJ whole genome shotgun (WGS) entry which is preliminary data.</text>
</comment>
<evidence type="ECO:0000256" key="2">
    <source>
        <dbReference type="SAM" id="MobiDB-lite"/>
    </source>
</evidence>
<dbReference type="Gene3D" id="2.60.40.4270">
    <property type="entry name" value="Listeria-Bacteroides repeat domain"/>
    <property type="match status" value="1"/>
</dbReference>
<keyword evidence="6" id="KW-1185">Reference proteome</keyword>
<accession>A0AAE4MGF1</accession>
<dbReference type="Proteomes" id="UP001283212">
    <property type="component" value="Unassembled WGS sequence"/>
</dbReference>
<reference evidence="5 6" key="1">
    <citation type="submission" date="2023-06" db="EMBL/GenBank/DDBJ databases">
        <title>Genome sequence of Methancorpusculaceae sp. Cs1.</title>
        <authorList>
            <person name="Protasov E."/>
            <person name="Platt K."/>
            <person name="Poehlein A."/>
            <person name="Daniel R."/>
            <person name="Brune A."/>
        </authorList>
    </citation>
    <scope>NUCLEOTIDE SEQUENCE [LARGE SCALE GENOMIC DNA]</scope>
    <source>
        <strain evidence="5 6">Cs1</strain>
    </source>
</reference>
<evidence type="ECO:0000313" key="5">
    <source>
        <dbReference type="EMBL" id="MDV0443934.1"/>
    </source>
</evidence>
<proteinExistence type="predicted"/>
<dbReference type="Gene3D" id="2.160.20.110">
    <property type="match status" value="1"/>
</dbReference>
<evidence type="ECO:0000313" key="6">
    <source>
        <dbReference type="Proteomes" id="UP001283212"/>
    </source>
</evidence>
<dbReference type="Pfam" id="PF07581">
    <property type="entry name" value="Glug"/>
    <property type="match status" value="1"/>
</dbReference>